<dbReference type="Pfam" id="PF01740">
    <property type="entry name" value="STAS"/>
    <property type="match status" value="1"/>
</dbReference>
<dbReference type="AlphaFoldDB" id="A0A428MFR1"/>
<dbReference type="InterPro" id="IPR036513">
    <property type="entry name" value="STAS_dom_sf"/>
</dbReference>
<accession>A0A428MFR1</accession>
<sequence length="112" mass="12060">MDRQMGSSTRIERGVTIVDVVGQIDLGSSPILRKTLLESLNGTKSVAINLSAVKYIDSSGIASLLEVLKEARNSNKRFVLFGVSGAVLQVLQLTHLTGVFEICETEEQALIA</sequence>
<evidence type="ECO:0000256" key="2">
    <source>
        <dbReference type="RuleBase" id="RU003749"/>
    </source>
</evidence>
<dbReference type="InterPro" id="IPR003658">
    <property type="entry name" value="Anti-sigma_ant"/>
</dbReference>
<dbReference type="InterPro" id="IPR002645">
    <property type="entry name" value="STAS_dom"/>
</dbReference>
<dbReference type="PROSITE" id="PS50801">
    <property type="entry name" value="STAS"/>
    <property type="match status" value="1"/>
</dbReference>
<keyword evidence="5" id="KW-1185">Reference proteome</keyword>
<feature type="domain" description="STAS" evidence="3">
    <location>
        <begin position="5"/>
        <end position="112"/>
    </location>
</feature>
<gene>
    <name evidence="4" type="ORF">EDE15_1124</name>
</gene>
<comment type="similarity">
    <text evidence="1 2">Belongs to the anti-sigma-factor antagonist family.</text>
</comment>
<reference evidence="4 5" key="1">
    <citation type="submission" date="2018-12" db="EMBL/GenBank/DDBJ databases">
        <title>Sequencing of bacterial isolates from soil warming experiment in Harvard Forest, Massachusetts, USA.</title>
        <authorList>
            <person name="Deangelis K."/>
        </authorList>
    </citation>
    <scope>NUCLEOTIDE SEQUENCE [LARGE SCALE GENOMIC DNA]</scope>
    <source>
        <strain evidence="4 5">EB153</strain>
    </source>
</reference>
<dbReference type="Gene3D" id="3.30.750.24">
    <property type="entry name" value="STAS domain"/>
    <property type="match status" value="1"/>
</dbReference>
<evidence type="ECO:0000256" key="1">
    <source>
        <dbReference type="ARBA" id="ARBA00009013"/>
    </source>
</evidence>
<dbReference type="NCBIfam" id="TIGR00377">
    <property type="entry name" value="ant_ant_sig"/>
    <property type="match status" value="1"/>
</dbReference>
<proteinExistence type="inferred from homology"/>
<comment type="caution">
    <text evidence="4">The sequence shown here is derived from an EMBL/GenBank/DDBJ whole genome shotgun (WGS) entry which is preliminary data.</text>
</comment>
<evidence type="ECO:0000313" key="4">
    <source>
        <dbReference type="EMBL" id="RSL15633.1"/>
    </source>
</evidence>
<evidence type="ECO:0000313" key="5">
    <source>
        <dbReference type="Proteomes" id="UP000269669"/>
    </source>
</evidence>
<dbReference type="RefSeq" id="WP_185827017.1">
    <property type="nucleotide sequence ID" value="NZ_RSDW01000001.1"/>
</dbReference>
<dbReference type="Proteomes" id="UP000269669">
    <property type="component" value="Unassembled WGS sequence"/>
</dbReference>
<protein>
    <recommendedName>
        <fullName evidence="2">Anti-sigma factor antagonist</fullName>
    </recommendedName>
</protein>
<dbReference type="CDD" id="cd07043">
    <property type="entry name" value="STAS_anti-anti-sigma_factors"/>
    <property type="match status" value="1"/>
</dbReference>
<dbReference type="EMBL" id="RSDW01000001">
    <property type="protein sequence ID" value="RSL15633.1"/>
    <property type="molecule type" value="Genomic_DNA"/>
</dbReference>
<dbReference type="SUPFAM" id="SSF52091">
    <property type="entry name" value="SpoIIaa-like"/>
    <property type="match status" value="1"/>
</dbReference>
<name>A0A428MFR1_9BACT</name>
<dbReference type="PANTHER" id="PTHR33495:SF2">
    <property type="entry name" value="ANTI-SIGMA FACTOR ANTAGONIST TM_1081-RELATED"/>
    <property type="match status" value="1"/>
</dbReference>
<evidence type="ECO:0000259" key="3">
    <source>
        <dbReference type="PROSITE" id="PS50801"/>
    </source>
</evidence>
<dbReference type="PANTHER" id="PTHR33495">
    <property type="entry name" value="ANTI-SIGMA FACTOR ANTAGONIST TM_1081-RELATED-RELATED"/>
    <property type="match status" value="1"/>
</dbReference>
<dbReference type="GO" id="GO:0043856">
    <property type="term" value="F:anti-sigma factor antagonist activity"/>
    <property type="evidence" value="ECO:0007669"/>
    <property type="project" value="InterPro"/>
</dbReference>
<organism evidence="4 5">
    <name type="scientific">Edaphobacter aggregans</name>
    <dbReference type="NCBI Taxonomy" id="570835"/>
    <lineage>
        <taxon>Bacteria</taxon>
        <taxon>Pseudomonadati</taxon>
        <taxon>Acidobacteriota</taxon>
        <taxon>Terriglobia</taxon>
        <taxon>Terriglobales</taxon>
        <taxon>Acidobacteriaceae</taxon>
        <taxon>Edaphobacter</taxon>
    </lineage>
</organism>